<evidence type="ECO:0000313" key="2">
    <source>
        <dbReference type="EMBL" id="EXL06637.1"/>
    </source>
</evidence>
<dbReference type="EMBL" id="JENY01000016">
    <property type="protein sequence ID" value="EXL06637.1"/>
    <property type="molecule type" value="Genomic_DNA"/>
</dbReference>
<comment type="caution">
    <text evidence="2">The sequence shown here is derived from an EMBL/GenBank/DDBJ whole genome shotgun (WGS) entry which is preliminary data.</text>
</comment>
<keyword evidence="1" id="KW-1133">Transmembrane helix</keyword>
<evidence type="ECO:0000313" key="3">
    <source>
        <dbReference type="Proteomes" id="UP000019849"/>
    </source>
</evidence>
<dbReference type="Proteomes" id="UP000019849">
    <property type="component" value="Unassembled WGS sequence"/>
</dbReference>
<organism evidence="2 3">
    <name type="scientific">Aquamicrobium defluvii</name>
    <dbReference type="NCBI Taxonomy" id="69279"/>
    <lineage>
        <taxon>Bacteria</taxon>
        <taxon>Pseudomonadati</taxon>
        <taxon>Pseudomonadota</taxon>
        <taxon>Alphaproteobacteria</taxon>
        <taxon>Hyphomicrobiales</taxon>
        <taxon>Phyllobacteriaceae</taxon>
        <taxon>Aquamicrobium</taxon>
    </lineage>
</organism>
<dbReference type="STRING" id="69279.BG36_06165"/>
<keyword evidence="1" id="KW-0812">Transmembrane</keyword>
<feature type="transmembrane region" description="Helical" evidence="1">
    <location>
        <begin position="20"/>
        <end position="42"/>
    </location>
</feature>
<name>A0A011TRC8_9HYPH</name>
<dbReference type="PATRIC" id="fig|69279.3.peg.2620"/>
<reference evidence="2 3" key="1">
    <citation type="submission" date="2014-02" db="EMBL/GenBank/DDBJ databases">
        <title>Aquamicrobium defluvii Genome sequencing.</title>
        <authorList>
            <person name="Wang X."/>
        </authorList>
    </citation>
    <scope>NUCLEOTIDE SEQUENCE [LARGE SCALE GENOMIC DNA]</scope>
    <source>
        <strain evidence="2 3">W13Z1</strain>
    </source>
</reference>
<gene>
    <name evidence="2" type="ORF">BG36_06165</name>
</gene>
<dbReference type="AlphaFoldDB" id="A0A011TRC8"/>
<accession>A0A011TRC8</accession>
<sequence>MMARTFREQEAKQGRSGRRVLVVLATAIVLALAAWGVAALLVPKADAPAEAPSQTEAVPSAQ</sequence>
<evidence type="ECO:0000256" key="1">
    <source>
        <dbReference type="SAM" id="Phobius"/>
    </source>
</evidence>
<protein>
    <submittedName>
        <fullName evidence="2">Uncharacterized protein</fullName>
    </submittedName>
</protein>
<proteinExistence type="predicted"/>
<keyword evidence="1" id="KW-0472">Membrane</keyword>
<dbReference type="HOGENOM" id="CLU_2894095_0_0_5"/>